<evidence type="ECO:0000313" key="2">
    <source>
        <dbReference type="EMBL" id="KAL2275528.1"/>
    </source>
</evidence>
<feature type="domain" description="2EXR" evidence="1">
    <location>
        <begin position="9"/>
        <end position="93"/>
    </location>
</feature>
<accession>A0ABR4DZD6</accession>
<proteinExistence type="predicted"/>
<dbReference type="Pfam" id="PF20150">
    <property type="entry name" value="2EXR"/>
    <property type="match status" value="1"/>
</dbReference>
<dbReference type="Proteomes" id="UP001600888">
    <property type="component" value="Unassembled WGS sequence"/>
</dbReference>
<comment type="caution">
    <text evidence="2">The sequence shown here is derived from an EMBL/GenBank/DDBJ whole genome shotgun (WGS) entry which is preliminary data.</text>
</comment>
<gene>
    <name evidence="2" type="ORF">FJTKL_02025</name>
</gene>
<dbReference type="EMBL" id="JBAWTH010000131">
    <property type="protein sequence ID" value="KAL2275528.1"/>
    <property type="molecule type" value="Genomic_DNA"/>
</dbReference>
<keyword evidence="3" id="KW-1185">Reference proteome</keyword>
<protein>
    <recommendedName>
        <fullName evidence="1">2EXR domain-containing protein</fullName>
    </recommendedName>
</protein>
<reference evidence="2 3" key="1">
    <citation type="submission" date="2024-03" db="EMBL/GenBank/DDBJ databases">
        <title>A high-quality draft genome sequence of Diaporthe vaccinii, a causative agent of upright dieback and viscid rot disease in cranberry plants.</title>
        <authorList>
            <person name="Sarrasin M."/>
            <person name="Lang B.F."/>
            <person name="Burger G."/>
        </authorList>
    </citation>
    <scope>NUCLEOTIDE SEQUENCE [LARGE SCALE GENOMIC DNA]</scope>
    <source>
        <strain evidence="2 3">IS7</strain>
    </source>
</reference>
<organism evidence="2 3">
    <name type="scientific">Diaporthe vaccinii</name>
    <dbReference type="NCBI Taxonomy" id="105482"/>
    <lineage>
        <taxon>Eukaryota</taxon>
        <taxon>Fungi</taxon>
        <taxon>Dikarya</taxon>
        <taxon>Ascomycota</taxon>
        <taxon>Pezizomycotina</taxon>
        <taxon>Sordariomycetes</taxon>
        <taxon>Sordariomycetidae</taxon>
        <taxon>Diaporthales</taxon>
        <taxon>Diaporthaceae</taxon>
        <taxon>Diaporthe</taxon>
        <taxon>Diaporthe eres species complex</taxon>
    </lineage>
</organism>
<sequence length="287" mass="32329">MASTIPTEFPSFPKLPPELREMVWDEAFQIPTLDIQRFNAEIALHPDSPKMSCEARDLVLCLNPNDDFVQLTSGLVGLLRACRESRWAASAKIKGYLPINYIARDIGDSFVVRFARVPFNPDGRLCISGLGPAFNSATKGYGARGILLPSYYYPHGLTGTIQCPTFSEIKNLTITLDMPGDFEHLHLFLLGWNHRLFDNMAKRMHKLETVALVDEGVLNERHHIDVKEFEGLHKPAPVVRTRGEDNGDKPSTAKIPWQQLYDDFTSNLFRFNALKEFRAGPVDARAS</sequence>
<dbReference type="InterPro" id="IPR045518">
    <property type="entry name" value="2EXR"/>
</dbReference>
<name>A0ABR4DZD6_9PEZI</name>
<evidence type="ECO:0000259" key="1">
    <source>
        <dbReference type="Pfam" id="PF20150"/>
    </source>
</evidence>
<evidence type="ECO:0000313" key="3">
    <source>
        <dbReference type="Proteomes" id="UP001600888"/>
    </source>
</evidence>